<evidence type="ECO:0000256" key="3">
    <source>
        <dbReference type="RuleBase" id="RU364116"/>
    </source>
</evidence>
<gene>
    <name evidence="5" type="ORF">CVV65_09985</name>
</gene>
<keyword evidence="3" id="KW-0411">Iron-sulfur</keyword>
<dbReference type="SFLD" id="SFLDS00029">
    <property type="entry name" value="Radical_SAM"/>
    <property type="match status" value="1"/>
</dbReference>
<dbReference type="GO" id="GO:0051539">
    <property type="term" value="F:4 iron, 4 sulfur cluster binding"/>
    <property type="evidence" value="ECO:0007669"/>
    <property type="project" value="UniProtKB-UniRule"/>
</dbReference>
<feature type="domain" description="Radical SAM core" evidence="4">
    <location>
        <begin position="1"/>
        <end position="237"/>
    </location>
</feature>
<sequence>MNRLPVKALYLHVPFCERKCYYCDFNTYVARPEVWQRFVQALVREIRALGRLYPDTVLETVYAGGGTPSLLSCRQWQQIFEALRGSFHLASDAEISLEANPGTVDREKLHVLRELGVNRLSIGAQSFNRELLRRLGRSHGPEEIVHSVELARSVGGFSLNLDLMFGIPGQSMEDWHQSLAAAVGLGPDHLSAYGLKVEEGTPYSRWYDQGVLDLPSEDLEAKMYTALMEFMDKAGYEQYEISNFARPGARCRHNLVYWRNEPYLAAGPGAHGYVDGVRYAVVRKVPVYMELAWKGSSTVEERHEVSDEEEMEDTMILGLRLLEGVGDDRFTQRHGRSLFDVFAEPVERYLRSGLLLKEGSRVRLAREALWISNEVFQSFLALSIDKV</sequence>
<dbReference type="CDD" id="cd01335">
    <property type="entry name" value="Radical_SAM"/>
    <property type="match status" value="1"/>
</dbReference>
<dbReference type="Pfam" id="PF04055">
    <property type="entry name" value="Radical_SAM"/>
    <property type="match status" value="1"/>
</dbReference>
<dbReference type="PANTHER" id="PTHR13932:SF5">
    <property type="entry name" value="RADICAL S-ADENOSYL METHIONINE DOMAIN-CONTAINING PROTEIN 1, MITOCHONDRIAL"/>
    <property type="match status" value="1"/>
</dbReference>
<dbReference type="GO" id="GO:0046872">
    <property type="term" value="F:metal ion binding"/>
    <property type="evidence" value="ECO:0007669"/>
    <property type="project" value="UniProtKB-UniRule"/>
</dbReference>
<dbReference type="NCBIfam" id="TIGR00539">
    <property type="entry name" value="hemN_rel"/>
    <property type="match status" value="1"/>
</dbReference>
<comment type="similarity">
    <text evidence="1">Belongs to the anaerobic coproporphyrinogen-III oxidase family. HemW subfamily.</text>
</comment>
<keyword evidence="3" id="KW-0479">Metal-binding</keyword>
<dbReference type="PROSITE" id="PS51918">
    <property type="entry name" value="RADICAL_SAM"/>
    <property type="match status" value="1"/>
</dbReference>
<dbReference type="InterPro" id="IPR010723">
    <property type="entry name" value="HemN_C"/>
</dbReference>
<keyword evidence="6" id="KW-1185">Reference proteome</keyword>
<keyword evidence="3" id="KW-0143">Chaperone</keyword>
<evidence type="ECO:0000313" key="6">
    <source>
        <dbReference type="Proteomes" id="UP000231932"/>
    </source>
</evidence>
<organism evidence="5 6">
    <name type="scientific">Kyrpidia spormannii</name>
    <dbReference type="NCBI Taxonomy" id="2055160"/>
    <lineage>
        <taxon>Bacteria</taxon>
        <taxon>Bacillati</taxon>
        <taxon>Bacillota</taxon>
        <taxon>Bacilli</taxon>
        <taxon>Bacillales</taxon>
        <taxon>Alicyclobacillaceae</taxon>
        <taxon>Kyrpidia</taxon>
    </lineage>
</organism>
<keyword evidence="3" id="KW-0349">Heme</keyword>
<keyword evidence="3" id="KW-0004">4Fe-4S</keyword>
<dbReference type="OrthoDB" id="9808022at2"/>
<protein>
    <recommendedName>
        <fullName evidence="2 3">Heme chaperone HemW</fullName>
    </recommendedName>
</protein>
<dbReference type="GO" id="GO:0006779">
    <property type="term" value="P:porphyrin-containing compound biosynthetic process"/>
    <property type="evidence" value="ECO:0007669"/>
    <property type="project" value="InterPro"/>
</dbReference>
<dbReference type="Pfam" id="PF06969">
    <property type="entry name" value="HemN_C"/>
    <property type="match status" value="1"/>
</dbReference>
<dbReference type="SUPFAM" id="SSF102114">
    <property type="entry name" value="Radical SAM enzymes"/>
    <property type="match status" value="1"/>
</dbReference>
<dbReference type="GO" id="GO:0004109">
    <property type="term" value="F:coproporphyrinogen oxidase activity"/>
    <property type="evidence" value="ECO:0007669"/>
    <property type="project" value="InterPro"/>
</dbReference>
<evidence type="ECO:0000313" key="5">
    <source>
        <dbReference type="EMBL" id="ATY85212.1"/>
    </source>
</evidence>
<dbReference type="SFLD" id="SFLDG01082">
    <property type="entry name" value="B12-binding_domain_containing"/>
    <property type="match status" value="1"/>
</dbReference>
<dbReference type="InterPro" id="IPR007197">
    <property type="entry name" value="rSAM"/>
</dbReference>
<name>A0A2K8N9V2_9BACL</name>
<dbReference type="InterPro" id="IPR023404">
    <property type="entry name" value="rSAM_horseshoe"/>
</dbReference>
<dbReference type="SFLD" id="SFLDG01065">
    <property type="entry name" value="anaerobic_coproporphyrinogen-I"/>
    <property type="match status" value="1"/>
</dbReference>
<dbReference type="Gene3D" id="3.80.30.20">
    <property type="entry name" value="tm_1862 like domain"/>
    <property type="match status" value="1"/>
</dbReference>
<dbReference type="InterPro" id="IPR058240">
    <property type="entry name" value="rSAM_sf"/>
</dbReference>
<dbReference type="InterPro" id="IPR004559">
    <property type="entry name" value="HemW-like"/>
</dbReference>
<dbReference type="SMART" id="SM00729">
    <property type="entry name" value="Elp3"/>
    <property type="match status" value="1"/>
</dbReference>
<evidence type="ECO:0000256" key="1">
    <source>
        <dbReference type="ARBA" id="ARBA00006100"/>
    </source>
</evidence>
<reference evidence="6" key="1">
    <citation type="submission" date="2017-11" db="EMBL/GenBank/DDBJ databases">
        <title>Complete Genome Sequence of Kyrpidia sp. Strain EA-1, a thermophilic, hydrogen-oxidizing Bacterium, isolated from the Azores.</title>
        <authorList>
            <person name="Reiner J.E."/>
            <person name="Lapp C.J."/>
            <person name="Bunk B."/>
            <person name="Gescher J."/>
        </authorList>
    </citation>
    <scope>NUCLEOTIDE SEQUENCE [LARGE SCALE GENOMIC DNA]</scope>
    <source>
        <strain evidence="6">EA-1</strain>
    </source>
</reference>
<dbReference type="RefSeq" id="WP_100668002.1">
    <property type="nucleotide sequence ID" value="NZ_CP024955.1"/>
</dbReference>
<comment type="function">
    <text evidence="3">Probably acts as a heme chaperone, transferring heme to an unknown acceptor. Binds one molecule of heme per monomer, possibly covalently. Binds 1 [4Fe-4S] cluster. The cluster is coordinated with 3 cysteines and an exchangeable S-adenosyl-L-methionine.</text>
</comment>
<dbReference type="InterPro" id="IPR006638">
    <property type="entry name" value="Elp3/MiaA/NifB-like_rSAM"/>
</dbReference>
<accession>A0A2K8N9V2</accession>
<dbReference type="PANTHER" id="PTHR13932">
    <property type="entry name" value="COPROPORPHYRINIGEN III OXIDASE"/>
    <property type="match status" value="1"/>
</dbReference>
<evidence type="ECO:0000256" key="2">
    <source>
        <dbReference type="ARBA" id="ARBA00017228"/>
    </source>
</evidence>
<keyword evidence="3" id="KW-0949">S-adenosyl-L-methionine</keyword>
<keyword evidence="3" id="KW-0408">Iron</keyword>
<dbReference type="KEGG" id="kyr:CVV65_09985"/>
<dbReference type="GO" id="GO:0005737">
    <property type="term" value="C:cytoplasm"/>
    <property type="evidence" value="ECO:0007669"/>
    <property type="project" value="UniProtKB-SubCell"/>
</dbReference>
<comment type="subcellular location">
    <subcellularLocation>
        <location evidence="3">Cytoplasm</location>
    </subcellularLocation>
</comment>
<dbReference type="Proteomes" id="UP000231932">
    <property type="component" value="Chromosome"/>
</dbReference>
<dbReference type="SFLD" id="SFLDF00288">
    <property type="entry name" value="HemN-like__clustered_with_nucl"/>
    <property type="match status" value="1"/>
</dbReference>
<dbReference type="EMBL" id="CP024955">
    <property type="protein sequence ID" value="ATY85212.1"/>
    <property type="molecule type" value="Genomic_DNA"/>
</dbReference>
<evidence type="ECO:0000259" key="4">
    <source>
        <dbReference type="PROSITE" id="PS51918"/>
    </source>
</evidence>
<keyword evidence="3" id="KW-0963">Cytoplasm</keyword>
<dbReference type="AlphaFoldDB" id="A0A2K8N9V2"/>
<proteinExistence type="inferred from homology"/>
<dbReference type="InterPro" id="IPR034505">
    <property type="entry name" value="Coproporphyrinogen-III_oxidase"/>
</dbReference>
<dbReference type="SFLD" id="SFLDF00562">
    <property type="entry name" value="HemN-like__clustered_with_heat"/>
    <property type="match status" value="1"/>
</dbReference>